<evidence type="ECO:0000259" key="2">
    <source>
        <dbReference type="Pfam" id="PF17389"/>
    </source>
</evidence>
<dbReference type="OrthoDB" id="9815108at2"/>
<dbReference type="Gene3D" id="1.50.10.10">
    <property type="match status" value="1"/>
</dbReference>
<reference evidence="3 4" key="1">
    <citation type="submission" date="2019-02" db="EMBL/GenBank/DDBJ databases">
        <title>Deep-cultivation of Planctomycetes and their phenomic and genomic characterization uncovers novel biology.</title>
        <authorList>
            <person name="Wiegand S."/>
            <person name="Jogler M."/>
            <person name="Boedeker C."/>
            <person name="Pinto D."/>
            <person name="Vollmers J."/>
            <person name="Rivas-Marin E."/>
            <person name="Kohn T."/>
            <person name="Peeters S.H."/>
            <person name="Heuer A."/>
            <person name="Rast P."/>
            <person name="Oberbeckmann S."/>
            <person name="Bunk B."/>
            <person name="Jeske O."/>
            <person name="Meyerdierks A."/>
            <person name="Storesund J.E."/>
            <person name="Kallscheuer N."/>
            <person name="Luecker S."/>
            <person name="Lage O.M."/>
            <person name="Pohl T."/>
            <person name="Merkel B.J."/>
            <person name="Hornburger P."/>
            <person name="Mueller R.-W."/>
            <person name="Bruemmer F."/>
            <person name="Labrenz M."/>
            <person name="Spormann A.M."/>
            <person name="Op Den Camp H."/>
            <person name="Overmann J."/>
            <person name="Amann R."/>
            <person name="Jetten M.S.M."/>
            <person name="Mascher T."/>
            <person name="Medema M.H."/>
            <person name="Devos D.P."/>
            <person name="Kaster A.-K."/>
            <person name="Ovreas L."/>
            <person name="Rohde M."/>
            <person name="Galperin M.Y."/>
            <person name="Jogler C."/>
        </authorList>
    </citation>
    <scope>NUCLEOTIDE SEQUENCE [LARGE SCALE GENOMIC DNA]</scope>
    <source>
        <strain evidence="3 4">Pla123a</strain>
    </source>
</reference>
<evidence type="ECO:0000256" key="1">
    <source>
        <dbReference type="SAM" id="SignalP"/>
    </source>
</evidence>
<feature type="domain" description="Alpha-L-rhamnosidase six-hairpin glycosidase" evidence="2">
    <location>
        <begin position="407"/>
        <end position="665"/>
    </location>
</feature>
<feature type="signal peptide" evidence="1">
    <location>
        <begin position="1"/>
        <end position="18"/>
    </location>
</feature>
<protein>
    <submittedName>
        <fullName evidence="3">Bacterial alpha-L-rhamnosidase</fullName>
    </submittedName>
</protein>
<dbReference type="AlphaFoldDB" id="A0A5C5YI92"/>
<keyword evidence="4" id="KW-1185">Reference proteome</keyword>
<dbReference type="InterPro" id="IPR012341">
    <property type="entry name" value="6hp_glycosidase-like_sf"/>
</dbReference>
<dbReference type="SUPFAM" id="SSF48208">
    <property type="entry name" value="Six-hairpin glycosidases"/>
    <property type="match status" value="1"/>
</dbReference>
<evidence type="ECO:0000313" key="3">
    <source>
        <dbReference type="EMBL" id="TWT74583.1"/>
    </source>
</evidence>
<keyword evidence="1" id="KW-0732">Signal</keyword>
<sequence length="818" mass="90571" precursor="true">MAPRCLLPVYLSVLIALAAPDAPGDEPRPQRIVTPPTSAPLDRNIYRQYAIEQAAWVWAEGVGVDEELVLEFENTFSVGEDTEVTVHVTADQRYELFLDGRLLSVGPDRSDVAHWSFATYRLSLPAGEHKLTATVAWIGDDAPCAQTTHRGGFLFAAEGQLAEVLSTGAGRWRARRVEGWSFAPGPGPDFVGRQQTIDARRSRRDAEVPLAVILPPLGGNAYGLMRTGWRLHPSPLPDQQLEPRSLHQVRAVDNGKPAGPLIVTDEHRDAPDRDAWKAVAAGESEITVPADTAVRVLFDLGDYCTAYPRVTLAGGKDSSVRVAWAESLYETDANGAAIRNKGNRDEVNGKAFHGVADTFIASGREEELQTWWWRSGRYLLVTVQTAAEPLTIKRLDLLQTRYPLEDEGRFESSDDELNLSQGLMVRGMQVCAHETYMDCPYYEQLMYVGDTRVELLTTYAMTADTRLPKRAIELFEWSTDLWGIVAEHYPSRTPQLSPTFALIWVGMVRDFAYWRDDPAWVRQRLAATRGTIDHFLLRLEDDGLLGPLPGWPFVDWVNGWGNGNPPGAKEGKSSVVNLHLLLALQQAAEVEEAYGEAAIANRYRGWADRLAESIVEQFWVADRQLLADDRGHANFSEHAQCLALLSGILPEGREEECLGAMLQASDLKQCSIYFSYYLFEVLAQHGRGDEILSRWSLWKELRLNGLKTPIESPEPTRSDCHAWGSHPLFHARASLFGVRPAAPGFASVLVAPQPGTLDEMSVCLPHPKGEITGQLRFDHAAQACEGTISLPEGVPGEFRWGGRVVPLAAGEATTISIR</sequence>
<feature type="chain" id="PRO_5022916843" evidence="1">
    <location>
        <begin position="19"/>
        <end position="818"/>
    </location>
</feature>
<dbReference type="PANTHER" id="PTHR34987:SF2">
    <property type="entry name" value="B, PUTATIVE (AFU_ORTHOLOGUE AFUA_7G05040)-RELATED"/>
    <property type="match status" value="1"/>
</dbReference>
<comment type="caution">
    <text evidence="3">The sequence shown here is derived from an EMBL/GenBank/DDBJ whole genome shotgun (WGS) entry which is preliminary data.</text>
</comment>
<dbReference type="InterPro" id="IPR035396">
    <property type="entry name" value="Bac_rhamnosid6H"/>
</dbReference>
<evidence type="ECO:0000313" key="4">
    <source>
        <dbReference type="Proteomes" id="UP000318478"/>
    </source>
</evidence>
<dbReference type="Gene3D" id="2.60.120.260">
    <property type="entry name" value="Galactose-binding domain-like"/>
    <property type="match status" value="2"/>
</dbReference>
<dbReference type="RefSeq" id="WP_146589074.1">
    <property type="nucleotide sequence ID" value="NZ_SJPO01000008.1"/>
</dbReference>
<dbReference type="EMBL" id="SJPO01000008">
    <property type="protein sequence ID" value="TWT74583.1"/>
    <property type="molecule type" value="Genomic_DNA"/>
</dbReference>
<accession>A0A5C5YI92</accession>
<organism evidence="3 4">
    <name type="scientific">Posidoniimonas polymericola</name>
    <dbReference type="NCBI Taxonomy" id="2528002"/>
    <lineage>
        <taxon>Bacteria</taxon>
        <taxon>Pseudomonadati</taxon>
        <taxon>Planctomycetota</taxon>
        <taxon>Planctomycetia</taxon>
        <taxon>Pirellulales</taxon>
        <taxon>Lacipirellulaceae</taxon>
        <taxon>Posidoniimonas</taxon>
    </lineage>
</organism>
<proteinExistence type="predicted"/>
<gene>
    <name evidence="3" type="ORF">Pla123a_34070</name>
</gene>
<dbReference type="PANTHER" id="PTHR34987">
    <property type="entry name" value="C, PUTATIVE (AFU_ORTHOLOGUE AFUA_3G02880)-RELATED"/>
    <property type="match status" value="1"/>
</dbReference>
<dbReference type="GO" id="GO:0005975">
    <property type="term" value="P:carbohydrate metabolic process"/>
    <property type="evidence" value="ECO:0007669"/>
    <property type="project" value="InterPro"/>
</dbReference>
<dbReference type="Pfam" id="PF17389">
    <property type="entry name" value="Bac_rhamnosid6H"/>
    <property type="match status" value="1"/>
</dbReference>
<dbReference type="Gene3D" id="2.60.420.10">
    <property type="entry name" value="Maltose phosphorylase, domain 3"/>
    <property type="match status" value="1"/>
</dbReference>
<dbReference type="InterPro" id="IPR008928">
    <property type="entry name" value="6-hairpin_glycosidase_sf"/>
</dbReference>
<dbReference type="Proteomes" id="UP000318478">
    <property type="component" value="Unassembled WGS sequence"/>
</dbReference>
<name>A0A5C5YI92_9BACT</name>